<dbReference type="EMBL" id="CP114058">
    <property type="protein sequence ID" value="WAT02101.1"/>
    <property type="molecule type" value="Genomic_DNA"/>
</dbReference>
<evidence type="ECO:0000256" key="1">
    <source>
        <dbReference type="ARBA" id="ARBA00023002"/>
    </source>
</evidence>
<protein>
    <submittedName>
        <fullName evidence="4">FAD-dependent monooxygenase</fullName>
    </submittedName>
</protein>
<evidence type="ECO:0000256" key="2">
    <source>
        <dbReference type="ARBA" id="ARBA00023033"/>
    </source>
</evidence>
<reference evidence="4" key="1">
    <citation type="submission" date="2022-12" db="EMBL/GenBank/DDBJ databases">
        <title>Complete genome sequence of an Australian strain of Rouxiella badensis DAR84756 and resolution of the R. badensis DSM100043 and R. chamberiensis DSM28324 genomes.</title>
        <authorList>
            <person name="Paul S."/>
            <person name="Anderson P.J."/>
            <person name="Maynard G."/>
            <person name="Dyall-Smith M."/>
            <person name="Kudinha T."/>
        </authorList>
    </citation>
    <scope>NUCLEOTIDE SEQUENCE</scope>
    <source>
        <strain evidence="4">DSM 28324</strain>
    </source>
</reference>
<dbReference type="PRINTS" id="PR00420">
    <property type="entry name" value="RNGMNOXGNASE"/>
</dbReference>
<evidence type="ECO:0000259" key="3">
    <source>
        <dbReference type="Pfam" id="PF01494"/>
    </source>
</evidence>
<dbReference type="InterPro" id="IPR002938">
    <property type="entry name" value="FAD-bd"/>
</dbReference>
<dbReference type="PANTHER" id="PTHR13789">
    <property type="entry name" value="MONOOXYGENASE"/>
    <property type="match status" value="1"/>
</dbReference>
<dbReference type="InterPro" id="IPR036188">
    <property type="entry name" value="FAD/NAD-bd_sf"/>
</dbReference>
<proteinExistence type="predicted"/>
<dbReference type="PANTHER" id="PTHR13789:SF309">
    <property type="entry name" value="PUTATIVE (AFU_ORTHOLOGUE AFUA_6G14510)-RELATED"/>
    <property type="match status" value="1"/>
</dbReference>
<feature type="domain" description="FAD-binding" evidence="3">
    <location>
        <begin position="66"/>
        <end position="231"/>
    </location>
</feature>
<accession>A0ABY7HTG0</accession>
<keyword evidence="1" id="KW-0560">Oxidoreductase</keyword>
<dbReference type="SUPFAM" id="SSF51905">
    <property type="entry name" value="FAD/NAD(P)-binding domain"/>
    <property type="match status" value="1"/>
</dbReference>
<sequence>MMRQFDRNGHLQTHFDILSVNSLCGFPSVTVLRRELMRLLAGRLESLGREIKFNCPITTADVTKLSLEFDLVVGADGRMNSVVRQSLHGEQETPRYHGFVNVIGVGRQREDALHNAIDDFRGQGERFGIVPVKDGLCYWAGAWNAPVDNERPRAHWYNELHRRFRDWPDPVRNLLLSCDSASVKGIFVHDIDPLPFWHQDNVLIIGDAAHASLPTSGQGACQALEDAWHLTCLMKETDDLEIALQGFYQQRHIKTSAAQLVGRQFAKKIFSEQPEPLLPASTISAAELSRFWMQGLKHVAF</sequence>
<dbReference type="GO" id="GO:0004497">
    <property type="term" value="F:monooxygenase activity"/>
    <property type="evidence" value="ECO:0007669"/>
    <property type="project" value="UniProtKB-KW"/>
</dbReference>
<dbReference type="InterPro" id="IPR050493">
    <property type="entry name" value="FAD-dep_Monooxygenase_BioMet"/>
</dbReference>
<keyword evidence="2 4" id="KW-0503">Monooxygenase</keyword>
<dbReference type="Pfam" id="PF01494">
    <property type="entry name" value="FAD_binding_3"/>
    <property type="match status" value="1"/>
</dbReference>
<evidence type="ECO:0000313" key="5">
    <source>
        <dbReference type="Proteomes" id="UP001164712"/>
    </source>
</evidence>
<dbReference type="Gene3D" id="3.50.50.60">
    <property type="entry name" value="FAD/NAD(P)-binding domain"/>
    <property type="match status" value="1"/>
</dbReference>
<organism evidence="4 5">
    <name type="scientific">Rouxiella chamberiensis</name>
    <dbReference type="NCBI Taxonomy" id="1513468"/>
    <lineage>
        <taxon>Bacteria</taxon>
        <taxon>Pseudomonadati</taxon>
        <taxon>Pseudomonadota</taxon>
        <taxon>Gammaproteobacteria</taxon>
        <taxon>Enterobacterales</taxon>
        <taxon>Yersiniaceae</taxon>
        <taxon>Rouxiella</taxon>
    </lineage>
</organism>
<name>A0ABY7HTG0_9GAMM</name>
<keyword evidence="5" id="KW-1185">Reference proteome</keyword>
<gene>
    <name evidence="4" type="ORF">O1V66_05350</name>
</gene>
<dbReference type="RefSeq" id="WP_269128188.1">
    <property type="nucleotide sequence ID" value="NZ_CP114058.1"/>
</dbReference>
<dbReference type="Proteomes" id="UP001164712">
    <property type="component" value="Chromosome"/>
</dbReference>
<evidence type="ECO:0000313" key="4">
    <source>
        <dbReference type="EMBL" id="WAT02101.1"/>
    </source>
</evidence>